<name>A0A1M6NUB3_9FLAO</name>
<reference evidence="2" key="1">
    <citation type="submission" date="2016-11" db="EMBL/GenBank/DDBJ databases">
        <authorList>
            <person name="Varghese N."/>
            <person name="Submissions S."/>
        </authorList>
    </citation>
    <scope>NUCLEOTIDE SEQUENCE [LARGE SCALE GENOMIC DNA]</scope>
    <source>
        <strain evidence="2">DSM 19858</strain>
    </source>
</reference>
<dbReference type="PROSITE" id="PS51257">
    <property type="entry name" value="PROKAR_LIPOPROTEIN"/>
    <property type="match status" value="1"/>
</dbReference>
<sequence>MNKTIGILVLWALAFFSCKTAPKKETDKIGIARQYYQALDRSDGPAMEKLLADSLFTQEGDYRQTFSRAAYREWVKWDAVFEPRYEILQIAQESEGVVAKISKGDKRIFFLHKAPIVTQQVIRFDGNKISGVETIDYIGFNESTFLDNRGKLLRWIEEHHPELNGFLYDQTESGGMNYLKAIELYQDNN</sequence>
<dbReference type="EMBL" id="FQYU01000015">
    <property type="protein sequence ID" value="SHJ99188.1"/>
    <property type="molecule type" value="Genomic_DNA"/>
</dbReference>
<dbReference type="Proteomes" id="UP000184543">
    <property type="component" value="Unassembled WGS sequence"/>
</dbReference>
<gene>
    <name evidence="1" type="ORF">SAMN04488513_11548</name>
</gene>
<evidence type="ECO:0008006" key="3">
    <source>
        <dbReference type="Google" id="ProtNLM"/>
    </source>
</evidence>
<dbReference type="OrthoDB" id="1121874at2"/>
<proteinExistence type="predicted"/>
<keyword evidence="2" id="KW-1185">Reference proteome</keyword>
<organism evidence="1 2">
    <name type="scientific">Pseudozobellia thermophila</name>
    <dbReference type="NCBI Taxonomy" id="192903"/>
    <lineage>
        <taxon>Bacteria</taxon>
        <taxon>Pseudomonadati</taxon>
        <taxon>Bacteroidota</taxon>
        <taxon>Flavobacteriia</taxon>
        <taxon>Flavobacteriales</taxon>
        <taxon>Flavobacteriaceae</taxon>
        <taxon>Pseudozobellia</taxon>
    </lineage>
</organism>
<dbReference type="STRING" id="192903.SAMN04488513_11548"/>
<evidence type="ECO:0000313" key="2">
    <source>
        <dbReference type="Proteomes" id="UP000184543"/>
    </source>
</evidence>
<dbReference type="RefSeq" id="WP_072995698.1">
    <property type="nucleotide sequence ID" value="NZ_FQYU01000015.1"/>
</dbReference>
<protein>
    <recommendedName>
        <fullName evidence="3">SnoaL-like domain-containing protein</fullName>
    </recommendedName>
</protein>
<accession>A0A1M6NUB3</accession>
<dbReference type="Gene3D" id="3.10.450.50">
    <property type="match status" value="1"/>
</dbReference>
<dbReference type="AlphaFoldDB" id="A0A1M6NUB3"/>
<evidence type="ECO:0000313" key="1">
    <source>
        <dbReference type="EMBL" id="SHJ99188.1"/>
    </source>
</evidence>